<feature type="domain" description="Multidrug resistance protein MdtA-like alpha-helical hairpin" evidence="3">
    <location>
        <begin position="111"/>
        <end position="179"/>
    </location>
</feature>
<name>A0A3E0X2P0_9GAMM</name>
<reference evidence="8" key="1">
    <citation type="submission" date="2017-05" db="EMBL/GenBank/DDBJ databases">
        <authorList>
            <person name="Sharma S."/>
            <person name="Sidhu C."/>
            <person name="Pinnaka A.K."/>
        </authorList>
    </citation>
    <scope>NUCLEOTIDE SEQUENCE [LARGE SCALE GENOMIC DNA]</scope>
    <source>
        <strain evidence="8">AK93</strain>
    </source>
</reference>
<dbReference type="InterPro" id="IPR058626">
    <property type="entry name" value="MdtA-like_b-barrel"/>
</dbReference>
<gene>
    <name evidence="7" type="ORF">CAL65_04620</name>
</gene>
<evidence type="ECO:0000313" key="7">
    <source>
        <dbReference type="EMBL" id="RFA38622.1"/>
    </source>
</evidence>
<comment type="subcellular location">
    <subcellularLocation>
        <location evidence="1">Cell inner membrane</location>
        <topology evidence="1">Lipid-anchor</topology>
    </subcellularLocation>
</comment>
<dbReference type="OrthoDB" id="9800613at2"/>
<dbReference type="RefSeq" id="WP_116302350.1">
    <property type="nucleotide sequence ID" value="NZ_NFZV01000010.1"/>
</dbReference>
<evidence type="ECO:0000259" key="6">
    <source>
        <dbReference type="Pfam" id="PF25967"/>
    </source>
</evidence>
<dbReference type="PANTHER" id="PTHR30158">
    <property type="entry name" value="ACRA/E-RELATED COMPONENT OF DRUG EFFLUX TRANSPORTER"/>
    <property type="match status" value="1"/>
</dbReference>
<dbReference type="InterPro" id="IPR058627">
    <property type="entry name" value="MdtA-like_C"/>
</dbReference>
<accession>A0A3E0X2P0</accession>
<feature type="domain" description="Multidrug resistance protein MdtA-like C-terminal permuted SH3" evidence="6">
    <location>
        <begin position="307"/>
        <end position="365"/>
    </location>
</feature>
<dbReference type="EMBL" id="NFZW01000003">
    <property type="protein sequence ID" value="RFA38622.1"/>
    <property type="molecule type" value="Genomic_DNA"/>
</dbReference>
<dbReference type="Gene3D" id="2.40.50.100">
    <property type="match status" value="1"/>
</dbReference>
<dbReference type="Pfam" id="PF25917">
    <property type="entry name" value="BSH_RND"/>
    <property type="match status" value="1"/>
</dbReference>
<evidence type="ECO:0000256" key="2">
    <source>
        <dbReference type="ARBA" id="ARBA00009477"/>
    </source>
</evidence>
<comment type="similarity">
    <text evidence="2">Belongs to the membrane fusion protein (MFP) (TC 8.A.1) family.</text>
</comment>
<evidence type="ECO:0000259" key="4">
    <source>
        <dbReference type="Pfam" id="PF25917"/>
    </source>
</evidence>
<dbReference type="GO" id="GO:0005886">
    <property type="term" value="C:plasma membrane"/>
    <property type="evidence" value="ECO:0007669"/>
    <property type="project" value="TreeGrafter"/>
</dbReference>
<sequence>MRAPFNVFAGLRGLSLSLLLGIGLIGCGQGEGSGGANQGPPPPPVTVAEVTAQNVQVTGEYAGRARGSRQVEVRARVGGTLEERLYSEGQFLEAGDPLFRIERQPYEIAVKRAEAELANARASLNQADREWRRISSLFERNAISERERDQALSQRELAQAQFALAEASLAQAQLDLSYTIVRAPVAGPTGLESLPEGSLIDRGTLLTTVTQHNPIHVHFALPPSDAATQRMVRAAMAGQGDVQQVEATLLFSDGSTYGEKGIVNFTDSTIDPRTGNVSARAVFANDNNELTPGQFVRIRMPIQQLENVFLVEEQVVGQGRQGPRVFILTEEGTVREQPVEVGPVVDGKRVILSGLENGDKLVVNGHVALRDGAPVTPTVRNGRED</sequence>
<keyword evidence="8" id="KW-1185">Reference proteome</keyword>
<dbReference type="InterPro" id="IPR058625">
    <property type="entry name" value="MdtA-like_BSH"/>
</dbReference>
<evidence type="ECO:0000313" key="8">
    <source>
        <dbReference type="Proteomes" id="UP000256763"/>
    </source>
</evidence>
<dbReference type="Gene3D" id="1.10.287.470">
    <property type="entry name" value="Helix hairpin bin"/>
    <property type="match status" value="1"/>
</dbReference>
<dbReference type="Pfam" id="PF25944">
    <property type="entry name" value="Beta-barrel_RND"/>
    <property type="match status" value="1"/>
</dbReference>
<dbReference type="SUPFAM" id="SSF111369">
    <property type="entry name" value="HlyD-like secretion proteins"/>
    <property type="match status" value="1"/>
</dbReference>
<organism evidence="7 8">
    <name type="scientific">Alkalilimnicola ehrlichii</name>
    <dbReference type="NCBI Taxonomy" id="351052"/>
    <lineage>
        <taxon>Bacteria</taxon>
        <taxon>Pseudomonadati</taxon>
        <taxon>Pseudomonadota</taxon>
        <taxon>Gammaproteobacteria</taxon>
        <taxon>Chromatiales</taxon>
        <taxon>Ectothiorhodospiraceae</taxon>
        <taxon>Alkalilimnicola</taxon>
    </lineage>
</organism>
<dbReference type="Gene3D" id="2.40.30.170">
    <property type="match status" value="1"/>
</dbReference>
<dbReference type="PANTHER" id="PTHR30158:SF24">
    <property type="entry name" value="HLYD FAMILY SECRETION PROTEIN"/>
    <property type="match status" value="1"/>
</dbReference>
<dbReference type="AlphaFoldDB" id="A0A3E0X2P0"/>
<feature type="domain" description="Multidrug resistance protein MdtA-like beta-barrel" evidence="5">
    <location>
        <begin position="214"/>
        <end position="301"/>
    </location>
</feature>
<dbReference type="NCBIfam" id="TIGR01730">
    <property type="entry name" value="RND_mfp"/>
    <property type="match status" value="1"/>
</dbReference>
<evidence type="ECO:0000259" key="3">
    <source>
        <dbReference type="Pfam" id="PF25876"/>
    </source>
</evidence>
<evidence type="ECO:0000259" key="5">
    <source>
        <dbReference type="Pfam" id="PF25944"/>
    </source>
</evidence>
<dbReference type="Pfam" id="PF25876">
    <property type="entry name" value="HH_MFP_RND"/>
    <property type="match status" value="1"/>
</dbReference>
<dbReference type="PROSITE" id="PS51257">
    <property type="entry name" value="PROKAR_LIPOPROTEIN"/>
    <property type="match status" value="1"/>
</dbReference>
<dbReference type="Pfam" id="PF25967">
    <property type="entry name" value="RND-MFP_C"/>
    <property type="match status" value="1"/>
</dbReference>
<dbReference type="GO" id="GO:0022857">
    <property type="term" value="F:transmembrane transporter activity"/>
    <property type="evidence" value="ECO:0007669"/>
    <property type="project" value="InterPro"/>
</dbReference>
<feature type="domain" description="Multidrug resistance protein MdtA-like barrel-sandwich hybrid" evidence="4">
    <location>
        <begin position="69"/>
        <end position="210"/>
    </location>
</feature>
<comment type="caution">
    <text evidence="7">The sequence shown here is derived from an EMBL/GenBank/DDBJ whole genome shotgun (WGS) entry which is preliminary data.</text>
</comment>
<protein>
    <submittedName>
        <fullName evidence="7">Efflux transporter periplasmic adaptor subunit</fullName>
    </submittedName>
</protein>
<dbReference type="Gene3D" id="2.40.420.20">
    <property type="match status" value="1"/>
</dbReference>
<dbReference type="Proteomes" id="UP000256763">
    <property type="component" value="Unassembled WGS sequence"/>
</dbReference>
<dbReference type="GO" id="GO:0046677">
    <property type="term" value="P:response to antibiotic"/>
    <property type="evidence" value="ECO:0007669"/>
    <property type="project" value="TreeGrafter"/>
</dbReference>
<dbReference type="InterPro" id="IPR006143">
    <property type="entry name" value="RND_pump_MFP"/>
</dbReference>
<dbReference type="InterPro" id="IPR058624">
    <property type="entry name" value="MdtA-like_HH"/>
</dbReference>
<evidence type="ECO:0000256" key="1">
    <source>
        <dbReference type="ARBA" id="ARBA00004519"/>
    </source>
</evidence>
<proteinExistence type="inferred from homology"/>
<dbReference type="GO" id="GO:0030313">
    <property type="term" value="C:cell envelope"/>
    <property type="evidence" value="ECO:0007669"/>
    <property type="project" value="UniProtKB-SubCell"/>
</dbReference>